<keyword evidence="1" id="KW-0472">Membrane</keyword>
<keyword evidence="1" id="KW-1133">Transmembrane helix</keyword>
<sequence>MKKNLSNGQGLFYSIFQGNTLNEKDILGIQNYIKAMDEGASHADAFKTNLSSCSVAAQEYINEARDAKKSTDQMSAGLKEVPKAGNGVKNAFLNITSTIGNMAAGMAIGVAINLIIAGITNLVKA</sequence>
<gene>
    <name evidence="2" type="ORF">BN788_00093</name>
</gene>
<dbReference type="EMBL" id="CBFJ010000057">
    <property type="protein sequence ID" value="CDC44507.1"/>
    <property type="molecule type" value="Genomic_DNA"/>
</dbReference>
<keyword evidence="1" id="KW-0812">Transmembrane</keyword>
<proteinExistence type="predicted"/>
<name>R6SD45_9FIRM</name>
<evidence type="ECO:0000313" key="3">
    <source>
        <dbReference type="Proteomes" id="UP000018142"/>
    </source>
</evidence>
<evidence type="ECO:0000313" key="2">
    <source>
        <dbReference type="EMBL" id="CDC44507.1"/>
    </source>
</evidence>
<protein>
    <submittedName>
        <fullName evidence="2">Uncharacterized protein</fullName>
    </submittedName>
</protein>
<dbReference type="Proteomes" id="UP000018142">
    <property type="component" value="Unassembled WGS sequence"/>
</dbReference>
<comment type="caution">
    <text evidence="2">The sequence shown here is derived from an EMBL/GenBank/DDBJ whole genome shotgun (WGS) entry which is preliminary data.</text>
</comment>
<reference evidence="2" key="1">
    <citation type="submission" date="2012-11" db="EMBL/GenBank/DDBJ databases">
        <title>Dependencies among metagenomic species, viruses, plasmids and units of genetic variation.</title>
        <authorList>
            <person name="Nielsen H.B."/>
            <person name="Almeida M."/>
            <person name="Juncker A.S."/>
            <person name="Rasmussen S."/>
            <person name="Li J."/>
            <person name="Sunagawa S."/>
            <person name="Plichta D."/>
            <person name="Gautier L."/>
            <person name="Le Chatelier E."/>
            <person name="Peletier E."/>
            <person name="Bonde I."/>
            <person name="Nielsen T."/>
            <person name="Manichanh C."/>
            <person name="Arumugam M."/>
            <person name="Batto J."/>
            <person name="Santos M.B.Q.D."/>
            <person name="Blom N."/>
            <person name="Borruel N."/>
            <person name="Burgdorf K.S."/>
            <person name="Boumezbeur F."/>
            <person name="Casellas F."/>
            <person name="Dore J."/>
            <person name="Guarner F."/>
            <person name="Hansen T."/>
            <person name="Hildebrand F."/>
            <person name="Kaas R.S."/>
            <person name="Kennedy S."/>
            <person name="Kristiansen K."/>
            <person name="Kultima J.R."/>
            <person name="Leonard P."/>
            <person name="Levenez F."/>
            <person name="Lund O."/>
            <person name="Moumen B."/>
            <person name="Le Paslier D."/>
            <person name="Pons N."/>
            <person name="Pedersen O."/>
            <person name="Prifti E."/>
            <person name="Qin J."/>
            <person name="Raes J."/>
            <person name="Tap J."/>
            <person name="Tims S."/>
            <person name="Ussery D.W."/>
            <person name="Yamada T."/>
            <person name="MetaHit consortium"/>
            <person name="Renault P."/>
            <person name="Sicheritz-Ponten T."/>
            <person name="Bork P."/>
            <person name="Wang J."/>
            <person name="Brunak S."/>
            <person name="Ehrlich S.D."/>
        </authorList>
    </citation>
    <scope>NUCLEOTIDE SEQUENCE [LARGE SCALE GENOMIC DNA]</scope>
</reference>
<evidence type="ECO:0000256" key="1">
    <source>
        <dbReference type="SAM" id="Phobius"/>
    </source>
</evidence>
<organism evidence="2 3">
    <name type="scientific">[Eubacterium] siraeum CAG:80</name>
    <dbReference type="NCBI Taxonomy" id="1263080"/>
    <lineage>
        <taxon>Bacteria</taxon>
        <taxon>Bacillati</taxon>
        <taxon>Bacillota</taxon>
        <taxon>Clostridia</taxon>
        <taxon>Eubacteriales</taxon>
        <taxon>Oscillospiraceae</taxon>
        <taxon>Oscillospiraceae incertae sedis</taxon>
    </lineage>
</organism>
<dbReference type="AlphaFoldDB" id="R6SD45"/>
<feature type="transmembrane region" description="Helical" evidence="1">
    <location>
        <begin position="102"/>
        <end position="123"/>
    </location>
</feature>
<accession>R6SD45</accession>